<reference evidence="3 4" key="1">
    <citation type="submission" date="2021-01" db="EMBL/GenBank/DDBJ databases">
        <title>Whole genome shotgun sequence of Microbispora amethystogenes NBRC 101907.</title>
        <authorList>
            <person name="Komaki H."/>
            <person name="Tamura T."/>
        </authorList>
    </citation>
    <scope>NUCLEOTIDE SEQUENCE [LARGE SCALE GENOMIC DNA]</scope>
    <source>
        <strain evidence="3 4">NBRC 101907</strain>
    </source>
</reference>
<feature type="domain" description="VOC" evidence="2">
    <location>
        <begin position="1"/>
        <end position="146"/>
    </location>
</feature>
<dbReference type="PROSITE" id="PS51819">
    <property type="entry name" value="VOC"/>
    <property type="match status" value="1"/>
</dbReference>
<evidence type="ECO:0000256" key="1">
    <source>
        <dbReference type="SAM" id="MobiDB-lite"/>
    </source>
</evidence>
<dbReference type="InterPro" id="IPR029068">
    <property type="entry name" value="Glyas_Bleomycin-R_OHBP_Dase"/>
</dbReference>
<dbReference type="Pfam" id="PF00903">
    <property type="entry name" value="Glyoxalase"/>
    <property type="match status" value="1"/>
</dbReference>
<dbReference type="InterPro" id="IPR004360">
    <property type="entry name" value="Glyas_Fos-R_dOase_dom"/>
</dbReference>
<keyword evidence="4" id="KW-1185">Reference proteome</keyword>
<accession>A0ABQ4FHR7</accession>
<name>A0ABQ4FHR7_9ACTN</name>
<dbReference type="RefSeq" id="WP_204287203.1">
    <property type="nucleotide sequence ID" value="NZ_BAABEJ010000019.1"/>
</dbReference>
<gene>
    <name evidence="3" type="ORF">Mam01_45330</name>
</gene>
<dbReference type="EMBL" id="BOOB01000036">
    <property type="protein sequence ID" value="GIH34369.1"/>
    <property type="molecule type" value="Genomic_DNA"/>
</dbReference>
<dbReference type="Gene3D" id="3.10.180.10">
    <property type="entry name" value="2,3-Dihydroxybiphenyl 1,2-Dioxygenase, domain 1"/>
    <property type="match status" value="1"/>
</dbReference>
<evidence type="ECO:0000313" key="4">
    <source>
        <dbReference type="Proteomes" id="UP000651728"/>
    </source>
</evidence>
<protein>
    <recommendedName>
        <fullName evidence="2">VOC domain-containing protein</fullName>
    </recommendedName>
</protein>
<organism evidence="3 4">
    <name type="scientific">Microbispora amethystogenes</name>
    <dbReference type="NCBI Taxonomy" id="1427754"/>
    <lineage>
        <taxon>Bacteria</taxon>
        <taxon>Bacillati</taxon>
        <taxon>Actinomycetota</taxon>
        <taxon>Actinomycetes</taxon>
        <taxon>Streptosporangiales</taxon>
        <taxon>Streptosporangiaceae</taxon>
        <taxon>Microbispora</taxon>
    </lineage>
</organism>
<comment type="caution">
    <text evidence="3">The sequence shown here is derived from an EMBL/GenBank/DDBJ whole genome shotgun (WGS) entry which is preliminary data.</text>
</comment>
<dbReference type="SUPFAM" id="SSF54593">
    <property type="entry name" value="Glyoxalase/Bleomycin resistance protein/Dihydroxybiphenyl dioxygenase"/>
    <property type="match status" value="1"/>
</dbReference>
<dbReference type="InterPro" id="IPR037523">
    <property type="entry name" value="VOC_core"/>
</dbReference>
<feature type="region of interest" description="Disordered" evidence="1">
    <location>
        <begin position="66"/>
        <end position="91"/>
    </location>
</feature>
<dbReference type="Proteomes" id="UP000651728">
    <property type="component" value="Unassembled WGS sequence"/>
</dbReference>
<sequence length="146" mass="15212">MDALYPRVLASRFAECFRFYDGLLTAVAGAHLVKGDEAGPYANWDRDGEAVLALLDREMLARVTGVALGTAPGGESDGEGGDKDGGGRDGTMLVLTVDDVDRAAAVAAAGGGRVVAPPVARPEWGPTCRTAHLRDPDGNLLEIQSY</sequence>
<evidence type="ECO:0000313" key="3">
    <source>
        <dbReference type="EMBL" id="GIH34369.1"/>
    </source>
</evidence>
<proteinExistence type="predicted"/>
<evidence type="ECO:0000259" key="2">
    <source>
        <dbReference type="PROSITE" id="PS51819"/>
    </source>
</evidence>